<gene>
    <name evidence="1" type="ORF">P154DRAFT_569817</name>
</gene>
<keyword evidence="2" id="KW-1185">Reference proteome</keyword>
<dbReference type="Proteomes" id="UP000799779">
    <property type="component" value="Unassembled WGS sequence"/>
</dbReference>
<sequence>MEQAFCVPELNTSLGQVQNGVSDISSTSTVDWKPSALVVAMDLPPATPASPFLLVDPTPLDELPPVYPPSQTGPPELRPFFLHGQFSSPEFLQEIFSYDQDHALSLLLGRVTGFGAAPFWYPDVLTLLPENVTPSTSVVQGSVYFPTSVREERHMERLYLDGFEFRNVQIQLCFENSWRKKGVPDDSQDWGWAENAIGEDLELTEMMNEVSRRLGMINLENRENVVGESPGENIGLDGQERVQFWVTVEDFGEEGQDRRSGTVMCDDLEPSWGRRAKRKKNFRSIGLLRSSPLFFSI</sequence>
<name>A0A6A5WZE3_9PLEO</name>
<reference evidence="1" key="1">
    <citation type="journal article" date="2020" name="Stud. Mycol.">
        <title>101 Dothideomycetes genomes: a test case for predicting lifestyles and emergence of pathogens.</title>
        <authorList>
            <person name="Haridas S."/>
            <person name="Albert R."/>
            <person name="Binder M."/>
            <person name="Bloem J."/>
            <person name="Labutti K."/>
            <person name="Salamov A."/>
            <person name="Andreopoulos B."/>
            <person name="Baker S."/>
            <person name="Barry K."/>
            <person name="Bills G."/>
            <person name="Bluhm B."/>
            <person name="Cannon C."/>
            <person name="Castanera R."/>
            <person name="Culley D."/>
            <person name="Daum C."/>
            <person name="Ezra D."/>
            <person name="Gonzalez J."/>
            <person name="Henrissat B."/>
            <person name="Kuo A."/>
            <person name="Liang C."/>
            <person name="Lipzen A."/>
            <person name="Lutzoni F."/>
            <person name="Magnuson J."/>
            <person name="Mondo S."/>
            <person name="Nolan M."/>
            <person name="Ohm R."/>
            <person name="Pangilinan J."/>
            <person name="Park H.-J."/>
            <person name="Ramirez L."/>
            <person name="Alfaro M."/>
            <person name="Sun H."/>
            <person name="Tritt A."/>
            <person name="Yoshinaga Y."/>
            <person name="Zwiers L.-H."/>
            <person name="Turgeon B."/>
            <person name="Goodwin S."/>
            <person name="Spatafora J."/>
            <person name="Crous P."/>
            <person name="Grigoriev I."/>
        </authorList>
    </citation>
    <scope>NUCLEOTIDE SEQUENCE</scope>
    <source>
        <strain evidence="1">CBS 123094</strain>
    </source>
</reference>
<proteinExistence type="predicted"/>
<dbReference type="AlphaFoldDB" id="A0A6A5WZE3"/>
<accession>A0A6A5WZE3</accession>
<organism evidence="1 2">
    <name type="scientific">Amniculicola lignicola CBS 123094</name>
    <dbReference type="NCBI Taxonomy" id="1392246"/>
    <lineage>
        <taxon>Eukaryota</taxon>
        <taxon>Fungi</taxon>
        <taxon>Dikarya</taxon>
        <taxon>Ascomycota</taxon>
        <taxon>Pezizomycotina</taxon>
        <taxon>Dothideomycetes</taxon>
        <taxon>Pleosporomycetidae</taxon>
        <taxon>Pleosporales</taxon>
        <taxon>Amniculicolaceae</taxon>
        <taxon>Amniculicola</taxon>
    </lineage>
</organism>
<protein>
    <submittedName>
        <fullName evidence="1">Uncharacterized protein</fullName>
    </submittedName>
</protein>
<evidence type="ECO:0000313" key="1">
    <source>
        <dbReference type="EMBL" id="KAF2007120.1"/>
    </source>
</evidence>
<evidence type="ECO:0000313" key="2">
    <source>
        <dbReference type="Proteomes" id="UP000799779"/>
    </source>
</evidence>
<dbReference type="EMBL" id="ML977558">
    <property type="protein sequence ID" value="KAF2007120.1"/>
    <property type="molecule type" value="Genomic_DNA"/>
</dbReference>